<sequence length="194" mass="21344">MAPEYLIRGQLTDKADVYSFVVLVLQIVCGRRNNVFREDSGSLLQTIRLETNLVNLCQCGNLPFLQQVWKLYKSNTLAEAVDSSLAIDDYPTNEALRVLHIGLLCTQASASLRPSMAQVVNLLTNSNIDVPTPTQPPFMNTGVPDSDSSVRSYRTNSFVSNALKKIGVSNSFTESSSLSSSDRPSRIEEPNVQT</sequence>
<feature type="compositionally biased region" description="Low complexity" evidence="5">
    <location>
        <begin position="171"/>
        <end position="182"/>
    </location>
</feature>
<name>A0ABU6QMR8_9FABA</name>
<dbReference type="Proteomes" id="UP001341840">
    <property type="component" value="Unassembled WGS sequence"/>
</dbReference>
<keyword evidence="1" id="KW-0808">Transferase</keyword>
<evidence type="ECO:0000313" key="6">
    <source>
        <dbReference type="EMBL" id="MED6113289.1"/>
    </source>
</evidence>
<evidence type="ECO:0000256" key="5">
    <source>
        <dbReference type="SAM" id="MobiDB-lite"/>
    </source>
</evidence>
<keyword evidence="4" id="KW-0067">ATP-binding</keyword>
<dbReference type="InterPro" id="IPR011009">
    <property type="entry name" value="Kinase-like_dom_sf"/>
</dbReference>
<keyword evidence="3" id="KW-0418">Kinase</keyword>
<comment type="caution">
    <text evidence="6">The sequence shown here is derived from an EMBL/GenBank/DDBJ whole genome shotgun (WGS) entry which is preliminary data.</text>
</comment>
<protein>
    <submittedName>
        <fullName evidence="6">Uncharacterized protein</fullName>
    </submittedName>
</protein>
<keyword evidence="7" id="KW-1185">Reference proteome</keyword>
<organism evidence="6 7">
    <name type="scientific">Stylosanthes scabra</name>
    <dbReference type="NCBI Taxonomy" id="79078"/>
    <lineage>
        <taxon>Eukaryota</taxon>
        <taxon>Viridiplantae</taxon>
        <taxon>Streptophyta</taxon>
        <taxon>Embryophyta</taxon>
        <taxon>Tracheophyta</taxon>
        <taxon>Spermatophyta</taxon>
        <taxon>Magnoliopsida</taxon>
        <taxon>eudicotyledons</taxon>
        <taxon>Gunneridae</taxon>
        <taxon>Pentapetalae</taxon>
        <taxon>rosids</taxon>
        <taxon>fabids</taxon>
        <taxon>Fabales</taxon>
        <taxon>Fabaceae</taxon>
        <taxon>Papilionoideae</taxon>
        <taxon>50 kb inversion clade</taxon>
        <taxon>dalbergioids sensu lato</taxon>
        <taxon>Dalbergieae</taxon>
        <taxon>Pterocarpus clade</taxon>
        <taxon>Stylosanthes</taxon>
    </lineage>
</organism>
<reference evidence="6 7" key="1">
    <citation type="journal article" date="2023" name="Plants (Basel)">
        <title>Bridging the Gap: Combining Genomics and Transcriptomics Approaches to Understand Stylosanthes scabra, an Orphan Legume from the Brazilian Caatinga.</title>
        <authorList>
            <person name="Ferreira-Neto J.R.C."/>
            <person name="da Silva M.D."/>
            <person name="Binneck E."/>
            <person name="de Melo N.F."/>
            <person name="da Silva R.H."/>
            <person name="de Melo A.L.T.M."/>
            <person name="Pandolfi V."/>
            <person name="Bustamante F.O."/>
            <person name="Brasileiro-Vidal A.C."/>
            <person name="Benko-Iseppon A.M."/>
        </authorList>
    </citation>
    <scope>NUCLEOTIDE SEQUENCE [LARGE SCALE GENOMIC DNA]</scope>
    <source>
        <tissue evidence="6">Leaves</tissue>
    </source>
</reference>
<evidence type="ECO:0000256" key="1">
    <source>
        <dbReference type="ARBA" id="ARBA00022679"/>
    </source>
</evidence>
<dbReference type="InterPro" id="IPR052059">
    <property type="entry name" value="CR_Ser/Thr_kinase"/>
</dbReference>
<gene>
    <name evidence="6" type="ORF">PIB30_069421</name>
</gene>
<dbReference type="Gene3D" id="1.10.510.10">
    <property type="entry name" value="Transferase(Phosphotransferase) domain 1"/>
    <property type="match status" value="1"/>
</dbReference>
<dbReference type="PANTHER" id="PTHR47973">
    <property type="entry name" value="CYSTEINE-RICH RECEPTOR-LIKE PROTEIN KINASE 3"/>
    <property type="match status" value="1"/>
</dbReference>
<keyword evidence="2" id="KW-0547">Nucleotide-binding</keyword>
<feature type="region of interest" description="Disordered" evidence="5">
    <location>
        <begin position="171"/>
        <end position="194"/>
    </location>
</feature>
<feature type="compositionally biased region" description="Basic and acidic residues" evidence="5">
    <location>
        <begin position="183"/>
        <end position="194"/>
    </location>
</feature>
<evidence type="ECO:0000256" key="2">
    <source>
        <dbReference type="ARBA" id="ARBA00022741"/>
    </source>
</evidence>
<accession>A0ABU6QMR8</accession>
<evidence type="ECO:0000256" key="4">
    <source>
        <dbReference type="ARBA" id="ARBA00022840"/>
    </source>
</evidence>
<proteinExistence type="predicted"/>
<evidence type="ECO:0000256" key="3">
    <source>
        <dbReference type="ARBA" id="ARBA00022777"/>
    </source>
</evidence>
<evidence type="ECO:0000313" key="7">
    <source>
        <dbReference type="Proteomes" id="UP001341840"/>
    </source>
</evidence>
<dbReference type="SUPFAM" id="SSF56112">
    <property type="entry name" value="Protein kinase-like (PK-like)"/>
    <property type="match status" value="1"/>
</dbReference>
<dbReference type="EMBL" id="JASCZI010000762">
    <property type="protein sequence ID" value="MED6113289.1"/>
    <property type="molecule type" value="Genomic_DNA"/>
</dbReference>